<dbReference type="Proteomes" id="UP000567179">
    <property type="component" value="Unassembled WGS sequence"/>
</dbReference>
<reference evidence="1 2" key="1">
    <citation type="journal article" date="2020" name="ISME J.">
        <title>Uncovering the hidden diversity of litter-decomposition mechanisms in mushroom-forming fungi.</title>
        <authorList>
            <person name="Floudas D."/>
            <person name="Bentzer J."/>
            <person name="Ahren D."/>
            <person name="Johansson T."/>
            <person name="Persson P."/>
            <person name="Tunlid A."/>
        </authorList>
    </citation>
    <scope>NUCLEOTIDE SEQUENCE [LARGE SCALE GENOMIC DNA]</scope>
    <source>
        <strain evidence="1 2">CBS 101986</strain>
    </source>
</reference>
<dbReference type="EMBL" id="JAACJJ010000028">
    <property type="protein sequence ID" value="KAF5322712.1"/>
    <property type="molecule type" value="Genomic_DNA"/>
</dbReference>
<gene>
    <name evidence="1" type="ORF">D9619_000334</name>
</gene>
<proteinExistence type="predicted"/>
<evidence type="ECO:0000313" key="2">
    <source>
        <dbReference type="Proteomes" id="UP000567179"/>
    </source>
</evidence>
<protein>
    <submittedName>
        <fullName evidence="1">Uncharacterized protein</fullName>
    </submittedName>
</protein>
<sequence>MVVPALPLEILQQIVDLFEDRDHEDHEDQHRRQDNHAEALPAKHSKTLLACHIRLRRLQDVIFEDVNPELGNLQPFIKEVQVTIPSEKIVRYKQPEVHQDALLRVLKKFAECIAIQKFSILGGGFPGLYWKALPPAIGKELQSLVQLSSVSSLRLECIQDMPARLLVTNAHVKYLSVVFCPEIQGLSSIMASLPKLEYLKWHDTSEFPEGLCFSFLSWAVILRAAKTLKNLTIYDSDELASCCSYRPKFPKDLRVGTFPLLENFVYSNNCTCSGAMSTTLEEALRFFDVSRPVPNLRVMSFSHCLNGDQGQYKFSMAADKNTWRELDRALARGHFTGLQKVHINVDLRSSTPEGTPTEGWNDSATRDEIIRANFLDLFCESRRLSIPFEVDVTIDRKFAS</sequence>
<keyword evidence="2" id="KW-1185">Reference proteome</keyword>
<dbReference type="AlphaFoldDB" id="A0A8H5BG41"/>
<name>A0A8H5BG41_9AGAR</name>
<dbReference type="InterPro" id="IPR032675">
    <property type="entry name" value="LRR_dom_sf"/>
</dbReference>
<evidence type="ECO:0000313" key="1">
    <source>
        <dbReference type="EMBL" id="KAF5322712.1"/>
    </source>
</evidence>
<comment type="caution">
    <text evidence="1">The sequence shown here is derived from an EMBL/GenBank/DDBJ whole genome shotgun (WGS) entry which is preliminary data.</text>
</comment>
<dbReference type="SUPFAM" id="SSF52047">
    <property type="entry name" value="RNI-like"/>
    <property type="match status" value="1"/>
</dbReference>
<accession>A0A8H5BG41</accession>
<dbReference type="Gene3D" id="3.80.10.10">
    <property type="entry name" value="Ribonuclease Inhibitor"/>
    <property type="match status" value="1"/>
</dbReference>
<organism evidence="1 2">
    <name type="scientific">Psilocybe cf. subviscida</name>
    <dbReference type="NCBI Taxonomy" id="2480587"/>
    <lineage>
        <taxon>Eukaryota</taxon>
        <taxon>Fungi</taxon>
        <taxon>Dikarya</taxon>
        <taxon>Basidiomycota</taxon>
        <taxon>Agaricomycotina</taxon>
        <taxon>Agaricomycetes</taxon>
        <taxon>Agaricomycetidae</taxon>
        <taxon>Agaricales</taxon>
        <taxon>Agaricineae</taxon>
        <taxon>Strophariaceae</taxon>
        <taxon>Psilocybe</taxon>
    </lineage>
</organism>